<comment type="function">
    <text evidence="3">Probably deamidates glutamine residues to glutamate on methyl-accepting chemotaxis receptors (MCPs), playing an important role in chemotaxis.</text>
</comment>
<dbReference type="Gene3D" id="3.30.1330.200">
    <property type="match status" value="1"/>
</dbReference>
<comment type="caution">
    <text evidence="5">The sequence shown here is derived from an EMBL/GenBank/DDBJ whole genome shotgun (WGS) entry which is preliminary data.</text>
</comment>
<organism evidence="5 6">
    <name type="scientific">Hylemonella gracilis str. Niagara R</name>
    <dbReference type="NCBI Taxonomy" id="1458275"/>
    <lineage>
        <taxon>Bacteria</taxon>
        <taxon>Pseudomonadati</taxon>
        <taxon>Pseudomonadota</taxon>
        <taxon>Betaproteobacteria</taxon>
        <taxon>Burkholderiales</taxon>
        <taxon>Comamonadaceae</taxon>
        <taxon>Hylemonella</taxon>
    </lineage>
</organism>
<dbReference type="CDD" id="cd16352">
    <property type="entry name" value="CheD"/>
    <property type="match status" value="1"/>
</dbReference>
<dbReference type="GO" id="GO:0006935">
    <property type="term" value="P:chemotaxis"/>
    <property type="evidence" value="ECO:0007669"/>
    <property type="project" value="UniProtKB-UniRule"/>
</dbReference>
<dbReference type="AlphaFoldDB" id="A0A016XKX0"/>
<dbReference type="STRING" id="1458275.AZ34_12900"/>
<evidence type="ECO:0000256" key="4">
    <source>
        <dbReference type="SAM" id="MobiDB-lite"/>
    </source>
</evidence>
<dbReference type="OrthoDB" id="9807202at2"/>
<dbReference type="PANTHER" id="PTHR35147">
    <property type="entry name" value="CHEMORECEPTOR GLUTAMINE DEAMIDASE CHED-RELATED"/>
    <property type="match status" value="1"/>
</dbReference>
<evidence type="ECO:0000256" key="3">
    <source>
        <dbReference type="HAMAP-Rule" id="MF_01440"/>
    </source>
</evidence>
<comment type="similarity">
    <text evidence="3">Belongs to the CheD family.</text>
</comment>
<dbReference type="RefSeq" id="WP_081767205.1">
    <property type="nucleotide sequence ID" value="NZ_JEMG01000001.1"/>
</dbReference>
<dbReference type="Pfam" id="PF03975">
    <property type="entry name" value="CheD"/>
    <property type="match status" value="1"/>
</dbReference>
<name>A0A016XKX0_9BURK</name>
<evidence type="ECO:0000313" key="6">
    <source>
        <dbReference type="Proteomes" id="UP000023268"/>
    </source>
</evidence>
<dbReference type="EMBL" id="JEMG01000001">
    <property type="protein sequence ID" value="EYC51868.1"/>
    <property type="molecule type" value="Genomic_DNA"/>
</dbReference>
<comment type="catalytic activity">
    <reaction evidence="3">
        <text>L-glutaminyl-[protein] + H2O = L-glutamyl-[protein] + NH4(+)</text>
        <dbReference type="Rhea" id="RHEA:16441"/>
        <dbReference type="Rhea" id="RHEA-COMP:10207"/>
        <dbReference type="Rhea" id="RHEA-COMP:10208"/>
        <dbReference type="ChEBI" id="CHEBI:15377"/>
        <dbReference type="ChEBI" id="CHEBI:28938"/>
        <dbReference type="ChEBI" id="CHEBI:29973"/>
        <dbReference type="ChEBI" id="CHEBI:30011"/>
        <dbReference type="EC" id="3.5.1.44"/>
    </reaction>
</comment>
<reference evidence="5 6" key="1">
    <citation type="submission" date="2014-02" db="EMBL/GenBank/DDBJ databases">
        <title>Draft Genome of Hylemonella gracilis isolated from the Niagara River.</title>
        <authorList>
            <person name="Pawlowski D.R."/>
            <person name="Koudelka G.B."/>
        </authorList>
    </citation>
    <scope>NUCLEOTIDE SEQUENCE [LARGE SCALE GENOMIC DNA]</scope>
    <source>
        <strain evidence="5 6">Niagara R</strain>
    </source>
</reference>
<keyword evidence="2 3" id="KW-0378">Hydrolase</keyword>
<dbReference type="InterPro" id="IPR038592">
    <property type="entry name" value="CheD-like_sf"/>
</dbReference>
<evidence type="ECO:0000313" key="5">
    <source>
        <dbReference type="EMBL" id="EYC51868.1"/>
    </source>
</evidence>
<keyword evidence="1 3" id="KW-0145">Chemotaxis</keyword>
<proteinExistence type="inferred from homology"/>
<dbReference type="PANTHER" id="PTHR35147:SF3">
    <property type="entry name" value="CHEMORECEPTOR GLUTAMINE DEAMIDASE CHED 1-RELATED"/>
    <property type="match status" value="1"/>
</dbReference>
<feature type="region of interest" description="Disordered" evidence="4">
    <location>
        <begin position="165"/>
        <end position="185"/>
    </location>
</feature>
<dbReference type="InterPro" id="IPR011324">
    <property type="entry name" value="Cytotoxic_necrot_fac-like_cat"/>
</dbReference>
<dbReference type="eggNOG" id="COG1871">
    <property type="taxonomic scope" value="Bacteria"/>
</dbReference>
<dbReference type="SUPFAM" id="SSF64438">
    <property type="entry name" value="CNF1/YfiH-like putative cysteine hydrolases"/>
    <property type="match status" value="1"/>
</dbReference>
<accession>A0A016XKX0</accession>
<sequence>MSSSTHKVFLLPGDFHVGDEHFHIRTLLGSCVSITLWHPRTRIGAMSHFMLSGRSGEKRLNGRYGEDSLELLMAGLELKGVHAQECEAKVFGGGAMFTTDGSIKLKDIGRCNGLAARAMLQARHIPVVSESLFGTGYRKIMFDIKTGDVWMRHVGLSDSIMLAPRGAQEEAKSPEPDRRLAKTPS</sequence>
<gene>
    <name evidence="3" type="primary">cheD</name>
    <name evidence="5" type="ORF">AZ34_12900</name>
</gene>
<evidence type="ECO:0000256" key="1">
    <source>
        <dbReference type="ARBA" id="ARBA00022500"/>
    </source>
</evidence>
<evidence type="ECO:0000256" key="2">
    <source>
        <dbReference type="ARBA" id="ARBA00022801"/>
    </source>
</evidence>
<dbReference type="HAMAP" id="MF_01440">
    <property type="entry name" value="CheD"/>
    <property type="match status" value="1"/>
</dbReference>
<dbReference type="Proteomes" id="UP000023268">
    <property type="component" value="Unassembled WGS sequence"/>
</dbReference>
<dbReference type="GO" id="GO:0050568">
    <property type="term" value="F:protein-glutamine glutaminase activity"/>
    <property type="evidence" value="ECO:0007669"/>
    <property type="project" value="UniProtKB-UniRule"/>
</dbReference>
<protein>
    <recommendedName>
        <fullName evidence="3">Probable chemoreceptor glutamine deamidase CheD</fullName>
        <ecNumber evidence="3">3.5.1.44</ecNumber>
    </recommendedName>
</protein>
<dbReference type="InterPro" id="IPR005659">
    <property type="entry name" value="Chemorcpt_Glu_NH3ase_CheD"/>
</dbReference>
<feature type="compositionally biased region" description="Basic and acidic residues" evidence="4">
    <location>
        <begin position="167"/>
        <end position="185"/>
    </location>
</feature>
<dbReference type="EC" id="3.5.1.44" evidence="3"/>